<reference evidence="1" key="1">
    <citation type="submission" date="2023-03" db="UniProtKB">
        <authorList>
            <consortium name="EnsemblPlants"/>
        </authorList>
    </citation>
    <scope>IDENTIFICATION</scope>
</reference>
<name>A0A9I9EJP2_CUCME</name>
<organism evidence="1">
    <name type="scientific">Cucumis melo</name>
    <name type="common">Muskmelon</name>
    <dbReference type="NCBI Taxonomy" id="3656"/>
    <lineage>
        <taxon>Eukaryota</taxon>
        <taxon>Viridiplantae</taxon>
        <taxon>Streptophyta</taxon>
        <taxon>Embryophyta</taxon>
        <taxon>Tracheophyta</taxon>
        <taxon>Spermatophyta</taxon>
        <taxon>Magnoliopsida</taxon>
        <taxon>eudicotyledons</taxon>
        <taxon>Gunneridae</taxon>
        <taxon>Pentapetalae</taxon>
        <taxon>rosids</taxon>
        <taxon>fabids</taxon>
        <taxon>Cucurbitales</taxon>
        <taxon>Cucurbitaceae</taxon>
        <taxon>Benincaseae</taxon>
        <taxon>Cucumis</taxon>
    </lineage>
</organism>
<accession>A0A9I9EJP2</accession>
<proteinExistence type="predicted"/>
<sequence>MKRKIQRKMKRTTMEEIEMWFMHRLSCHRNQKNALIPTRCRFAPNRSSFNDNRYQSSLITSDRTIEEEKKIESGGDLTQNP</sequence>
<protein>
    <submittedName>
        <fullName evidence="1">Uncharacterized protein</fullName>
    </submittedName>
</protein>
<dbReference type="EnsemblPlants" id="MELO3C034794.2.1">
    <property type="protein sequence ID" value="MELO3C034794.2.1"/>
    <property type="gene ID" value="MELO3C034794.2"/>
</dbReference>
<dbReference type="Gramene" id="MELO3C034794.2.1">
    <property type="protein sequence ID" value="MELO3C034794.2.1"/>
    <property type="gene ID" value="MELO3C034794.2"/>
</dbReference>
<evidence type="ECO:0000313" key="1">
    <source>
        <dbReference type="EnsemblPlants" id="MELO3C034794.2.1"/>
    </source>
</evidence>
<dbReference type="AlphaFoldDB" id="A0A9I9EJP2"/>